<evidence type="ECO:0000313" key="14">
    <source>
        <dbReference type="Proteomes" id="UP000008743"/>
    </source>
</evidence>
<evidence type="ECO:0000256" key="8">
    <source>
        <dbReference type="ARBA" id="ARBA00023212"/>
    </source>
</evidence>
<evidence type="ECO:0000256" key="5">
    <source>
        <dbReference type="ARBA" id="ARBA00022840"/>
    </source>
</evidence>
<dbReference type="Proteomes" id="UP000008743">
    <property type="component" value="Unassembled WGS sequence"/>
</dbReference>
<keyword evidence="8" id="KW-0206">Cytoskeleton</keyword>
<dbReference type="PANTHER" id="PTHR47972">
    <property type="entry name" value="KINESIN-LIKE PROTEIN KLP-3"/>
    <property type="match status" value="1"/>
</dbReference>
<comment type="subcellular location">
    <subcellularLocation>
        <location evidence="1">Cytoplasm</location>
        <location evidence="1">Cytoskeleton</location>
    </subcellularLocation>
</comment>
<keyword evidence="7 9" id="KW-0505">Motor protein</keyword>
<evidence type="ECO:0000256" key="1">
    <source>
        <dbReference type="ARBA" id="ARBA00004245"/>
    </source>
</evidence>
<dbReference type="SMART" id="SM00129">
    <property type="entry name" value="KISc"/>
    <property type="match status" value="1"/>
</dbReference>
<feature type="region of interest" description="Disordered" evidence="11">
    <location>
        <begin position="55"/>
        <end position="77"/>
    </location>
</feature>
<accession>A0A0D2WWV0</accession>
<name>A0A0D2WWV0_CAPO3</name>
<dbReference type="Gene3D" id="3.40.850.10">
    <property type="entry name" value="Kinesin motor domain"/>
    <property type="match status" value="1"/>
</dbReference>
<dbReference type="GO" id="GO:0005874">
    <property type="term" value="C:microtubule"/>
    <property type="evidence" value="ECO:0007669"/>
    <property type="project" value="UniProtKB-KW"/>
</dbReference>
<protein>
    <submittedName>
        <fullName evidence="13">Kinesin-1</fullName>
    </submittedName>
</protein>
<dbReference type="PRINTS" id="PR00380">
    <property type="entry name" value="KINESINHEAVY"/>
</dbReference>
<gene>
    <name evidence="13" type="ORF">CAOG_007549</name>
</gene>
<keyword evidence="5 9" id="KW-0067">ATP-binding</keyword>
<dbReference type="FunFam" id="3.40.850.10:FF:000065">
    <property type="entry name" value="Kinesin-like protein"/>
    <property type="match status" value="1"/>
</dbReference>
<dbReference type="GO" id="GO:0008017">
    <property type="term" value="F:microtubule binding"/>
    <property type="evidence" value="ECO:0007669"/>
    <property type="project" value="InterPro"/>
</dbReference>
<dbReference type="EMBL" id="KE346373">
    <property type="protein sequence ID" value="KJE97078.1"/>
    <property type="molecule type" value="Genomic_DNA"/>
</dbReference>
<dbReference type="InterPro" id="IPR001752">
    <property type="entry name" value="Kinesin_motor_dom"/>
</dbReference>
<dbReference type="FunCoup" id="A0A0D2WWV0">
    <property type="interactions" value="141"/>
</dbReference>
<proteinExistence type="inferred from homology"/>
<dbReference type="InterPro" id="IPR036961">
    <property type="entry name" value="Kinesin_motor_dom_sf"/>
</dbReference>
<evidence type="ECO:0000256" key="3">
    <source>
        <dbReference type="ARBA" id="ARBA00022701"/>
    </source>
</evidence>
<evidence type="ECO:0000256" key="7">
    <source>
        <dbReference type="ARBA" id="ARBA00023175"/>
    </source>
</evidence>
<dbReference type="GO" id="GO:0007018">
    <property type="term" value="P:microtubule-based movement"/>
    <property type="evidence" value="ECO:0007669"/>
    <property type="project" value="InterPro"/>
</dbReference>
<dbReference type="InterPro" id="IPR027417">
    <property type="entry name" value="P-loop_NTPase"/>
</dbReference>
<evidence type="ECO:0000256" key="11">
    <source>
        <dbReference type="SAM" id="MobiDB-lite"/>
    </source>
</evidence>
<dbReference type="PROSITE" id="PS50067">
    <property type="entry name" value="KINESIN_MOTOR_2"/>
    <property type="match status" value="1"/>
</dbReference>
<evidence type="ECO:0000313" key="13">
    <source>
        <dbReference type="EMBL" id="KJE97078.1"/>
    </source>
</evidence>
<evidence type="ECO:0000256" key="6">
    <source>
        <dbReference type="ARBA" id="ARBA00023054"/>
    </source>
</evidence>
<feature type="region of interest" description="Disordered" evidence="11">
    <location>
        <begin position="1"/>
        <end position="22"/>
    </location>
</feature>
<organism evidence="13 14">
    <name type="scientific">Capsaspora owczarzaki (strain ATCC 30864)</name>
    <dbReference type="NCBI Taxonomy" id="595528"/>
    <lineage>
        <taxon>Eukaryota</taxon>
        <taxon>Filasterea</taxon>
        <taxon>Capsaspora</taxon>
    </lineage>
</organism>
<keyword evidence="3" id="KW-0493">Microtubule</keyword>
<dbReference type="AlphaFoldDB" id="A0A0D2WWV0"/>
<keyword evidence="14" id="KW-1185">Reference proteome</keyword>
<evidence type="ECO:0000259" key="12">
    <source>
        <dbReference type="PROSITE" id="PS50067"/>
    </source>
</evidence>
<dbReference type="SUPFAM" id="SSF57997">
    <property type="entry name" value="Tropomyosin"/>
    <property type="match status" value="1"/>
</dbReference>
<dbReference type="PhylomeDB" id="A0A0D2WWV0"/>
<keyword evidence="6 10" id="KW-0175">Coiled coil</keyword>
<dbReference type="GO" id="GO:0090307">
    <property type="term" value="P:mitotic spindle assembly"/>
    <property type="evidence" value="ECO:0007669"/>
    <property type="project" value="UniProtKB-ARBA"/>
</dbReference>
<keyword evidence="4 9" id="KW-0547">Nucleotide-binding</keyword>
<dbReference type="Pfam" id="PF00225">
    <property type="entry name" value="Kinesin"/>
    <property type="match status" value="1"/>
</dbReference>
<dbReference type="SUPFAM" id="SSF52540">
    <property type="entry name" value="P-loop containing nucleoside triphosphate hydrolases"/>
    <property type="match status" value="1"/>
</dbReference>
<dbReference type="PANTHER" id="PTHR47972:SF45">
    <property type="entry name" value="PROTEIN CLARET SEGREGATIONAL"/>
    <property type="match status" value="1"/>
</dbReference>
<evidence type="ECO:0000256" key="9">
    <source>
        <dbReference type="PROSITE-ProRule" id="PRU00283"/>
    </source>
</evidence>
<dbReference type="eggNOG" id="KOG0239">
    <property type="taxonomic scope" value="Eukaryota"/>
</dbReference>
<dbReference type="GO" id="GO:0005524">
    <property type="term" value="F:ATP binding"/>
    <property type="evidence" value="ECO:0007669"/>
    <property type="project" value="UniProtKB-UniRule"/>
</dbReference>
<feature type="region of interest" description="Disordered" evidence="11">
    <location>
        <begin position="105"/>
        <end position="128"/>
    </location>
</feature>
<evidence type="ECO:0000256" key="10">
    <source>
        <dbReference type="SAM" id="Coils"/>
    </source>
</evidence>
<dbReference type="GO" id="GO:0003777">
    <property type="term" value="F:microtubule motor activity"/>
    <property type="evidence" value="ECO:0007669"/>
    <property type="project" value="InterPro"/>
</dbReference>
<evidence type="ECO:0000256" key="2">
    <source>
        <dbReference type="ARBA" id="ARBA00022490"/>
    </source>
</evidence>
<dbReference type="InterPro" id="IPR027640">
    <property type="entry name" value="Kinesin-like_fam"/>
</dbReference>
<feature type="coiled-coil region" evidence="10">
    <location>
        <begin position="234"/>
        <end position="444"/>
    </location>
</feature>
<sequence length="824" mass="89567">MSMSASMQIDPIKFPPAPMAGSRIRAPTTVVKKEATIIAPQQDTETLTHLMQAIEENASKRRASTSEAQPAPDMKRPAAATVKGRVVNAGTTSAVRPATVATARPAPKAVAASAPRTGTTTTAASVSASSAAVKARIASTATLRKPVGPAPTSASAIAARKAAAASQTAVQPQQQPTSFIAPAPSAAEVAASVPGNRAAWDYKGRLEDMESFAMSLRESQATSKTEVATMEAAVAGTQEQMAELDKVRQGLEERLQAKEREVSEAATRIRELESATRLRDVEYETATAAMRSKYTLESDMLQTQLSSLQREKEAVQRSHREALDEACTLKSQLTRTQNDLAVAESKLKSISASLEETQRLLERRDDELRVAKGEINSLRSTIAKLSSEAIEAQTELRITRESLHRAEADGSSKARTIEELQAMIAAHQETIRQCEEKIREDEAIRRRLHNTVQELKGNIRVFCRVRPILPHDRAAPGAKNGGLAKMDFPDRESKTIVLFDGAQESYDGKTSTKAHEFSFDKVFSPSTSQAAVFDEMSQLVQSALDGYNVCIFAYGQTGSGKTYTMEGPALPSSTSRMDDSAGSAAQKESCGMIPRAVAQIFQTAQRLTEKGWAYEMEASYLEIYNELINDLLGNGDLTKKHDIKIRPDKPDEIYVSDTVSVKVENEMQVFSLLNRASQNRAVAETQCNSRSSRSHSVFRLKLTGRNSITGEFSEGILNLVDLAGSERLSSSGAQGDRLKETQAINKSLSHLGNVIMALANKQQHVPYRDSKLTHLLQNSLGGNSKTLMFVNISPREESLSETICSLRFATKVNGCNIGTAQKRK</sequence>
<feature type="domain" description="Kinesin motor" evidence="12">
    <location>
        <begin position="458"/>
        <end position="815"/>
    </location>
</feature>
<dbReference type="STRING" id="595528.A0A0D2WWV0"/>
<reference evidence="14" key="1">
    <citation type="submission" date="2011-02" db="EMBL/GenBank/DDBJ databases">
        <title>The Genome Sequence of Capsaspora owczarzaki ATCC 30864.</title>
        <authorList>
            <person name="Russ C."/>
            <person name="Cuomo C."/>
            <person name="Burger G."/>
            <person name="Gray M.W."/>
            <person name="Holland P.W.H."/>
            <person name="King N."/>
            <person name="Lang F.B.F."/>
            <person name="Roger A.J."/>
            <person name="Ruiz-Trillo I."/>
            <person name="Young S.K."/>
            <person name="Zeng Q."/>
            <person name="Gargeya S."/>
            <person name="Alvarado L."/>
            <person name="Berlin A."/>
            <person name="Chapman S.B."/>
            <person name="Chen Z."/>
            <person name="Freedman E."/>
            <person name="Gellesch M."/>
            <person name="Goldberg J."/>
            <person name="Griggs A."/>
            <person name="Gujja S."/>
            <person name="Heilman E."/>
            <person name="Heiman D."/>
            <person name="Howarth C."/>
            <person name="Mehta T."/>
            <person name="Neiman D."/>
            <person name="Pearson M."/>
            <person name="Roberts A."/>
            <person name="Saif S."/>
            <person name="Shea T."/>
            <person name="Shenoy N."/>
            <person name="Sisk P."/>
            <person name="Stolte C."/>
            <person name="Sykes S."/>
            <person name="White J."/>
            <person name="Yandava C."/>
            <person name="Haas B."/>
            <person name="Nusbaum C."/>
            <person name="Birren B."/>
        </authorList>
    </citation>
    <scope>NUCLEOTIDE SEQUENCE</scope>
    <source>
        <strain evidence="14">ATCC 30864</strain>
    </source>
</reference>
<keyword evidence="2" id="KW-0963">Cytoplasm</keyword>
<comment type="similarity">
    <text evidence="9">Belongs to the TRAFAC class myosin-kinesin ATPase superfamily. Kinesin family.</text>
</comment>
<evidence type="ECO:0000256" key="4">
    <source>
        <dbReference type="ARBA" id="ARBA00022741"/>
    </source>
</evidence>
<dbReference type="InParanoid" id="A0A0D2WWV0"/>
<dbReference type="CDD" id="cd01366">
    <property type="entry name" value="KISc_C_terminal"/>
    <property type="match status" value="1"/>
</dbReference>
<feature type="binding site" evidence="9">
    <location>
        <begin position="555"/>
        <end position="562"/>
    </location>
    <ligand>
        <name>ATP</name>
        <dbReference type="ChEBI" id="CHEBI:30616"/>
    </ligand>
</feature>
<dbReference type="OrthoDB" id="3176171at2759"/>